<accession>A0A081BVU3</accession>
<feature type="compositionally biased region" description="Basic and acidic residues" evidence="1">
    <location>
        <begin position="116"/>
        <end position="126"/>
    </location>
</feature>
<feature type="compositionally biased region" description="Pro residues" evidence="1">
    <location>
        <begin position="127"/>
        <end position="142"/>
    </location>
</feature>
<dbReference type="EMBL" id="DF820464">
    <property type="protein sequence ID" value="GAK56448.1"/>
    <property type="molecule type" value="Genomic_DNA"/>
</dbReference>
<feature type="region of interest" description="Disordered" evidence="1">
    <location>
        <begin position="116"/>
        <end position="160"/>
    </location>
</feature>
<keyword evidence="4" id="KW-1185">Reference proteome</keyword>
<dbReference type="Proteomes" id="UP000030661">
    <property type="component" value="Unassembled WGS sequence"/>
</dbReference>
<evidence type="ECO:0008006" key="5">
    <source>
        <dbReference type="Google" id="ProtNLM"/>
    </source>
</evidence>
<protein>
    <recommendedName>
        <fullName evidence="5">Periplasmic heavy metal sensor</fullName>
    </recommendedName>
</protein>
<feature type="transmembrane region" description="Helical" evidence="2">
    <location>
        <begin position="6"/>
        <end position="31"/>
    </location>
</feature>
<evidence type="ECO:0000256" key="1">
    <source>
        <dbReference type="SAM" id="MobiDB-lite"/>
    </source>
</evidence>
<proteinExistence type="predicted"/>
<feature type="compositionally biased region" description="Basic and acidic residues" evidence="1">
    <location>
        <begin position="145"/>
        <end position="160"/>
    </location>
</feature>
<evidence type="ECO:0000313" key="4">
    <source>
        <dbReference type="Proteomes" id="UP000030661"/>
    </source>
</evidence>
<dbReference type="eggNOG" id="ENOG5033GX1">
    <property type="taxonomic scope" value="Bacteria"/>
</dbReference>
<dbReference type="AlphaFoldDB" id="A0A081BVU3"/>
<evidence type="ECO:0000256" key="2">
    <source>
        <dbReference type="SAM" id="Phobius"/>
    </source>
</evidence>
<keyword evidence="2" id="KW-0472">Membrane</keyword>
<evidence type="ECO:0000313" key="3">
    <source>
        <dbReference type="EMBL" id="GAK56448.1"/>
    </source>
</evidence>
<gene>
    <name evidence="3" type="ORF">U27_03410</name>
</gene>
<dbReference type="STRING" id="1499967.U27_03410"/>
<reference evidence="3 4" key="1">
    <citation type="journal article" date="2015" name="PeerJ">
        <title>First genomic representation of candidate bacterial phylum KSB3 points to enhanced environmental sensing as a trigger of wastewater bulking.</title>
        <authorList>
            <person name="Sekiguchi Y."/>
            <person name="Ohashi A."/>
            <person name="Parks D.H."/>
            <person name="Yamauchi T."/>
            <person name="Tyson G.W."/>
            <person name="Hugenholtz P."/>
        </authorList>
    </citation>
    <scope>NUCLEOTIDE SEQUENCE [LARGE SCALE GENOMIC DNA]</scope>
</reference>
<sequence>MNKTQLKVLAGVLAIFLLGGIIGGLGAGIYLRWRVEQFAMKAPKDHKEIFMERLSRELTLTESQKPEVEKIVTNSTVEIRQLIEQSRIDFEEIIERRNVELKAILTPEQYRKLEKMEKRIRDRWEKNPPPPPFPGGPPPGPEGGPGDRDGRDRPPEKETL</sequence>
<dbReference type="HOGENOM" id="CLU_1648810_0_0_0"/>
<keyword evidence="2" id="KW-0812">Transmembrane</keyword>
<keyword evidence="2" id="KW-1133">Transmembrane helix</keyword>
<organism evidence="3 4">
    <name type="scientific">Vecturithrix granuli</name>
    <dbReference type="NCBI Taxonomy" id="1499967"/>
    <lineage>
        <taxon>Bacteria</taxon>
        <taxon>Candidatus Moduliflexota</taxon>
        <taxon>Candidatus Vecturitrichia</taxon>
        <taxon>Candidatus Vecturitrichales</taxon>
        <taxon>Candidatus Vecturitrichaceae</taxon>
        <taxon>Candidatus Vecturithrix</taxon>
    </lineage>
</organism>
<name>A0A081BVU3_VECG1</name>